<evidence type="ECO:0000313" key="1">
    <source>
        <dbReference type="EMBL" id="MFA9190407.1"/>
    </source>
</evidence>
<comment type="caution">
    <text evidence="1">The sequence shown here is derived from an EMBL/GenBank/DDBJ whole genome shotgun (WGS) entry which is preliminary data.</text>
</comment>
<proteinExistence type="predicted"/>
<protein>
    <submittedName>
        <fullName evidence="1">RagB/SusD family nutrient uptake outer membrane protein</fullName>
    </submittedName>
</protein>
<dbReference type="InterPro" id="IPR011990">
    <property type="entry name" value="TPR-like_helical_dom_sf"/>
</dbReference>
<dbReference type="RefSeq" id="WP_373405419.1">
    <property type="nucleotide sequence ID" value="NZ_JBCFQL010000003.1"/>
</dbReference>
<evidence type="ECO:0000313" key="2">
    <source>
        <dbReference type="Proteomes" id="UP001574169"/>
    </source>
</evidence>
<dbReference type="Proteomes" id="UP001574169">
    <property type="component" value="Unassembled WGS sequence"/>
</dbReference>
<reference evidence="1 2" key="1">
    <citation type="submission" date="2024-04" db="EMBL/GenBank/DDBJ databases">
        <title>New Clade of Flavobacterium.</title>
        <authorList>
            <person name="Matos L."/>
            <person name="Proenca D.N."/>
            <person name="Fransisco R.M."/>
            <person name="Chung A.P."/>
            <person name="Maccario L."/>
            <person name="Sorensen S.J."/>
            <person name="Morais P.V."/>
        </authorList>
    </citation>
    <scope>NUCLEOTIDE SEQUENCE [LARGE SCALE GENOMIC DNA]</scope>
    <source>
        <strain evidence="1 2">FZUC8N2.13</strain>
    </source>
</reference>
<dbReference type="Gene3D" id="1.25.40.390">
    <property type="match status" value="1"/>
</dbReference>
<accession>A0ABV4T8G5</accession>
<dbReference type="SUPFAM" id="SSF48452">
    <property type="entry name" value="TPR-like"/>
    <property type="match status" value="1"/>
</dbReference>
<gene>
    <name evidence="1" type="ORF">AAGV28_03405</name>
</gene>
<name>A0ABV4T8G5_9FLAO</name>
<dbReference type="EMBL" id="JBCFQL010000003">
    <property type="protein sequence ID" value="MFA9190407.1"/>
    <property type="molecule type" value="Genomic_DNA"/>
</dbReference>
<organism evidence="1 2">
    <name type="scientific">Flavobacterium zubiriense</name>
    <dbReference type="NCBI Taxonomy" id="3138075"/>
    <lineage>
        <taxon>Bacteria</taxon>
        <taxon>Pseudomonadati</taxon>
        <taxon>Bacteroidota</taxon>
        <taxon>Flavobacteriia</taxon>
        <taxon>Flavobacteriales</taxon>
        <taxon>Flavobacteriaceae</taxon>
        <taxon>Flavobacterium</taxon>
    </lineage>
</organism>
<keyword evidence="2" id="KW-1185">Reference proteome</keyword>
<sequence length="582" mass="66586">MIQSIIFQSSKRATLIASFVFMLCLNSCQDYLDVEPQTSLIEENAYKTVTDADAAVFGLYGKFVGLADKHVILNEMRADLMTTTTNSSTFLKQLSEHNVSQDNPYISPKPFYEVINNCNDILKNFDIMLAEKRFTQDQYNQRYADVGCIRSWVYLQLGIHFGSVPYITEPISTLEDAKNATKYPRIPFSELLDKLIAFSEGLEYKKPYNAQSTMVTNVDGYSTAKFFINKECLLGDLHLWKANYTTAASYYKNVMETASTSSNDTERYESYRISIFGDGNNPNNNYFVRYSQAENASSLITGNTFGWRSMFSRTRDALWNTEWIWSIPYTSNLSWDNPFIRLFSKSKGDYLAKPSQASIDLWNSNKQVAIPYDARGSKLTYLMEGNDPVIMKYQYKSDANLTGPANNGDWFLYRTVKLHLRYAEAANRDNKHRIASAILNNGFQNEYNRGGVSNTSGNVTNIMQTKEPYPYDFDARQGDFPRFRANWHRNGGIRRRANLPAAPVVGDSLISIENNLINEAALDLAYEGNRWEDLVRVARRRNDPSFLADKIFDKLQQEGNPEAANVKAKLMNPSNWYLPFNW</sequence>